<feature type="transmembrane region" description="Helical" evidence="5">
    <location>
        <begin position="278"/>
        <end position="297"/>
    </location>
</feature>
<gene>
    <name evidence="6" type="ORF">U473_05720</name>
</gene>
<evidence type="ECO:0000256" key="4">
    <source>
        <dbReference type="ARBA" id="ARBA00023136"/>
    </source>
</evidence>
<dbReference type="Proteomes" id="UP000070352">
    <property type="component" value="Unassembled WGS sequence"/>
</dbReference>
<evidence type="ECO:0000256" key="3">
    <source>
        <dbReference type="ARBA" id="ARBA00022989"/>
    </source>
</evidence>
<feature type="transmembrane region" description="Helical" evidence="5">
    <location>
        <begin position="227"/>
        <end position="246"/>
    </location>
</feature>
<evidence type="ECO:0000313" key="6">
    <source>
        <dbReference type="EMBL" id="KXG43566.1"/>
    </source>
</evidence>
<evidence type="ECO:0000256" key="1">
    <source>
        <dbReference type="ARBA" id="ARBA00004141"/>
    </source>
</evidence>
<organism evidence="6 7">
    <name type="scientific">Tepidibacillus decaturensis</name>
    <dbReference type="NCBI Taxonomy" id="1413211"/>
    <lineage>
        <taxon>Bacteria</taxon>
        <taxon>Bacillati</taxon>
        <taxon>Bacillota</taxon>
        <taxon>Bacilli</taxon>
        <taxon>Bacillales</taxon>
        <taxon>Bacillaceae</taxon>
        <taxon>Tepidibacillus</taxon>
    </lineage>
</organism>
<dbReference type="InterPro" id="IPR032808">
    <property type="entry name" value="DoxX"/>
</dbReference>
<accession>A0A135L3J5</accession>
<proteinExistence type="predicted"/>
<evidence type="ECO:0000256" key="5">
    <source>
        <dbReference type="SAM" id="Phobius"/>
    </source>
</evidence>
<keyword evidence="2 5" id="KW-0812">Transmembrane</keyword>
<dbReference type="OrthoDB" id="517560at2"/>
<sequence length="331" mass="37480">MKKKIIASFVFFLIIGINVKAFAHVKWFNVSDPVKVPLEEIITPAFMISAMITAIILAILSQATPYLMKFPFAKKLDKRLESFKKWIPFILRYGLALALLIQILNLSILAPDVQLNSTMKWIGILTMIMLAIPYHLATKIASLLILILFGLSVAQLGWFSMLDYGFYLAIAYALFTMNTKWKDTGTPALYLGTGLSLSWVAVEKWVFPGMSTGIVEHYQLPTFGFSPEMFVMLAAYIEFVVGYLLVVGILNRLLALVVTLLFILTTSVFGGVEVAGHFIVHIILIIFIIEGVGYYKPPIDYHKRRIDKLIFVVFNFIFVLATMIMIYYRFA</sequence>
<dbReference type="EMBL" id="LSKU01000001">
    <property type="protein sequence ID" value="KXG43566.1"/>
    <property type="molecule type" value="Genomic_DNA"/>
</dbReference>
<feature type="transmembrane region" description="Helical" evidence="5">
    <location>
        <begin position="309"/>
        <end position="330"/>
    </location>
</feature>
<protein>
    <recommendedName>
        <fullName evidence="8">DoxX family protein</fullName>
    </recommendedName>
</protein>
<evidence type="ECO:0000313" key="7">
    <source>
        <dbReference type="Proteomes" id="UP000070352"/>
    </source>
</evidence>
<feature type="transmembrane region" description="Helical" evidence="5">
    <location>
        <begin position="115"/>
        <end position="133"/>
    </location>
</feature>
<keyword evidence="7" id="KW-1185">Reference proteome</keyword>
<comment type="caution">
    <text evidence="6">The sequence shown here is derived from an EMBL/GenBank/DDBJ whole genome shotgun (WGS) entry which is preliminary data.</text>
</comment>
<keyword evidence="4 5" id="KW-0472">Membrane</keyword>
<dbReference type="GO" id="GO:0016020">
    <property type="term" value="C:membrane"/>
    <property type="evidence" value="ECO:0007669"/>
    <property type="project" value="UniProtKB-SubCell"/>
</dbReference>
<feature type="transmembrane region" description="Helical" evidence="5">
    <location>
        <begin position="89"/>
        <end position="109"/>
    </location>
</feature>
<comment type="subcellular location">
    <subcellularLocation>
        <location evidence="1">Membrane</location>
        <topology evidence="1">Multi-pass membrane protein</topology>
    </subcellularLocation>
</comment>
<name>A0A135L3J5_9BACI</name>
<dbReference type="Pfam" id="PF07681">
    <property type="entry name" value="DoxX"/>
    <property type="match status" value="1"/>
</dbReference>
<dbReference type="RefSeq" id="WP_068724231.1">
    <property type="nucleotide sequence ID" value="NZ_LSKU01000001.1"/>
</dbReference>
<reference evidence="6 7" key="1">
    <citation type="submission" date="2016-02" db="EMBL/GenBank/DDBJ databases">
        <title>Draft Genome for Tepidibacillus decaturensis nov. sp. Strain Z9, an Anaerobic, Moderately Thermophilic and Heterotrophic Bacterium from Deep Subsurface of the Illinois Basin, USA.</title>
        <authorList>
            <person name="Dong Y."/>
            <person name="Chang J.Y."/>
            <person name="Sanford R."/>
            <person name="Fouke B.W."/>
        </authorList>
    </citation>
    <scope>NUCLEOTIDE SEQUENCE [LARGE SCALE GENOMIC DNA]</scope>
    <source>
        <strain evidence="6 7">Z9</strain>
    </source>
</reference>
<dbReference type="AlphaFoldDB" id="A0A135L3J5"/>
<evidence type="ECO:0000256" key="2">
    <source>
        <dbReference type="ARBA" id="ARBA00022692"/>
    </source>
</evidence>
<feature type="transmembrane region" description="Helical" evidence="5">
    <location>
        <begin position="45"/>
        <end position="68"/>
    </location>
</feature>
<keyword evidence="3 5" id="KW-1133">Transmembrane helix</keyword>
<feature type="transmembrane region" description="Helical" evidence="5">
    <location>
        <begin position="253"/>
        <end position="272"/>
    </location>
</feature>
<feature type="transmembrane region" description="Helical" evidence="5">
    <location>
        <begin position="140"/>
        <end position="158"/>
    </location>
</feature>
<evidence type="ECO:0008006" key="8">
    <source>
        <dbReference type="Google" id="ProtNLM"/>
    </source>
</evidence>